<evidence type="ECO:0000313" key="8">
    <source>
        <dbReference type="EMBL" id="AWV89704.1"/>
    </source>
</evidence>
<dbReference type="Proteomes" id="UP000249799">
    <property type="component" value="Chromosome"/>
</dbReference>
<protein>
    <submittedName>
        <fullName evidence="8">Uncharacterized protein</fullName>
    </submittedName>
</protein>
<dbReference type="GO" id="GO:0030288">
    <property type="term" value="C:outer membrane-bounded periplasmic space"/>
    <property type="evidence" value="ECO:0007669"/>
    <property type="project" value="InterPro"/>
</dbReference>
<evidence type="ECO:0000256" key="2">
    <source>
        <dbReference type="ARBA" id="ARBA00022723"/>
    </source>
</evidence>
<keyword evidence="7" id="KW-0482">Metalloprotease</keyword>
<dbReference type="GO" id="GO:0046872">
    <property type="term" value="F:metal ion binding"/>
    <property type="evidence" value="ECO:0007669"/>
    <property type="project" value="UniProtKB-KW"/>
</dbReference>
<keyword evidence="4" id="KW-0574">Periplasm</keyword>
<reference evidence="8 9" key="1">
    <citation type="submission" date="2018-06" db="EMBL/GenBank/DDBJ databases">
        <title>Lujinxingia sediminis gen. nov. sp. nov., a new facultative anaerobic member of the class Deltaproteobacteria, and proposal of Lujinxingaceae fam. nov.</title>
        <authorList>
            <person name="Guo L.-Y."/>
            <person name="Li C.-M."/>
            <person name="Wang S."/>
            <person name="Du Z.-J."/>
        </authorList>
    </citation>
    <scope>NUCLEOTIDE SEQUENCE [LARGE SCALE GENOMIC DNA]</scope>
    <source>
        <strain evidence="8 9">FA350</strain>
    </source>
</reference>
<dbReference type="GO" id="GO:0008237">
    <property type="term" value="F:metallopeptidase activity"/>
    <property type="evidence" value="ECO:0007669"/>
    <property type="project" value="UniProtKB-KW"/>
</dbReference>
<dbReference type="AlphaFoldDB" id="A0A2Z4FM03"/>
<gene>
    <name evidence="8" type="ORF">DN745_10270</name>
</gene>
<keyword evidence="1" id="KW-0645">Protease</keyword>
<evidence type="ECO:0000256" key="7">
    <source>
        <dbReference type="ARBA" id="ARBA00023049"/>
    </source>
</evidence>
<keyword evidence="3" id="KW-0732">Signal</keyword>
<keyword evidence="2" id="KW-0479">Metal-binding</keyword>
<dbReference type="InterPro" id="IPR011989">
    <property type="entry name" value="ARM-like"/>
</dbReference>
<dbReference type="KEGG" id="bsed:DN745_10270"/>
<dbReference type="PROSITE" id="PS51257">
    <property type="entry name" value="PROKAR_LIPOPROTEIN"/>
    <property type="match status" value="1"/>
</dbReference>
<dbReference type="InterPro" id="IPR005073">
    <property type="entry name" value="Peptidase_M74"/>
</dbReference>
<evidence type="ECO:0000256" key="1">
    <source>
        <dbReference type="ARBA" id="ARBA00022670"/>
    </source>
</evidence>
<evidence type="ECO:0000256" key="6">
    <source>
        <dbReference type="ARBA" id="ARBA00022833"/>
    </source>
</evidence>
<dbReference type="Gene3D" id="1.25.10.10">
    <property type="entry name" value="Leucine-rich Repeat Variant"/>
    <property type="match status" value="1"/>
</dbReference>
<dbReference type="SUPFAM" id="SSF55166">
    <property type="entry name" value="Hedgehog/DD-peptidase"/>
    <property type="match status" value="1"/>
</dbReference>
<dbReference type="Pfam" id="PF03411">
    <property type="entry name" value="Peptidase_M74"/>
    <property type="match status" value="1"/>
</dbReference>
<evidence type="ECO:0000256" key="4">
    <source>
        <dbReference type="ARBA" id="ARBA00022764"/>
    </source>
</evidence>
<dbReference type="SUPFAM" id="SSF48371">
    <property type="entry name" value="ARM repeat"/>
    <property type="match status" value="1"/>
</dbReference>
<keyword evidence="9" id="KW-1185">Reference proteome</keyword>
<organism evidence="8 9">
    <name type="scientific">Bradymonas sediminis</name>
    <dbReference type="NCBI Taxonomy" id="1548548"/>
    <lineage>
        <taxon>Bacteria</taxon>
        <taxon>Deltaproteobacteria</taxon>
        <taxon>Bradymonadales</taxon>
        <taxon>Bradymonadaceae</taxon>
        <taxon>Bradymonas</taxon>
    </lineage>
</organism>
<dbReference type="InterPro" id="IPR016024">
    <property type="entry name" value="ARM-type_fold"/>
</dbReference>
<evidence type="ECO:0000256" key="5">
    <source>
        <dbReference type="ARBA" id="ARBA00022801"/>
    </source>
</evidence>
<dbReference type="Gene3D" id="3.30.1380.10">
    <property type="match status" value="1"/>
</dbReference>
<sequence>MPRQLLASGYLRVRWTACALAIPVSALAFGACATQNAALTEAPPAAEKHRSYPAKLPPQAGADGLSAQDAQIPTPAEKPRVDIDPALQAASAILDGALTSSGQRLSAWWTPLSEQPHYSELLDPERKIEYTLSTGSVGAGELLNAREFQHDGAHHSVIDRHRGRGTHYATGAMIELILDAARQVDERVAGPKLRVGNMSLRRGGSMRWSRSHTSGRDADLAFYCKDKKTGERVLAPDLLRFDATGQAIGHPNIEFDTERNWELVQALLSHPTVDIQWLFISNPLKDILLHYARSQNADADLIARASKVLHQPTDALPHDDHLHLRITCPEQDRLEGCLDYGPRWEWVDWHYDALRARSLAIAAAFESPDASTRQSALDLLERIRSPYAPVLALSQARREPSDAVRLRALEVATNIPTESGAAVVEALKFVGQSDFNLDEKAYAYRLLRRAVDPFSLDPLKDIITASDVSPAEQRLAADALAHYMDPELVPFLLTQLQTQPAGVAEKLAVLLRRITNHSEDVDWSLLGMQSDSKEREAALSRWQDWWQANQARPREEWLAEGFSTQGLASAQGQPLDLEAVDALIAMLGSAPDHIAYNANLELKRITGRWAPLEAWDNARLQKYWARWWKWWQANHPKDLLASR</sequence>
<evidence type="ECO:0000313" key="9">
    <source>
        <dbReference type="Proteomes" id="UP000249799"/>
    </source>
</evidence>
<accession>A0A2Z4FM03</accession>
<dbReference type="OrthoDB" id="5513628at2"/>
<keyword evidence="6" id="KW-0862">Zinc</keyword>
<name>A0A2Z4FM03_9DELT</name>
<keyword evidence="5" id="KW-0378">Hydrolase</keyword>
<dbReference type="GO" id="GO:0006508">
    <property type="term" value="P:proteolysis"/>
    <property type="evidence" value="ECO:0007669"/>
    <property type="project" value="UniProtKB-KW"/>
</dbReference>
<dbReference type="RefSeq" id="WP_111334579.1">
    <property type="nucleotide sequence ID" value="NZ_CP030032.1"/>
</dbReference>
<dbReference type="EMBL" id="CP030032">
    <property type="protein sequence ID" value="AWV89704.1"/>
    <property type="molecule type" value="Genomic_DNA"/>
</dbReference>
<evidence type="ECO:0000256" key="3">
    <source>
        <dbReference type="ARBA" id="ARBA00022729"/>
    </source>
</evidence>
<proteinExistence type="predicted"/>
<dbReference type="GO" id="GO:0004252">
    <property type="term" value="F:serine-type endopeptidase activity"/>
    <property type="evidence" value="ECO:0007669"/>
    <property type="project" value="InterPro"/>
</dbReference>
<dbReference type="InterPro" id="IPR009045">
    <property type="entry name" value="Zn_M74/Hedgehog-like"/>
</dbReference>